<evidence type="ECO:0000313" key="5">
    <source>
        <dbReference type="Proteomes" id="UP000467240"/>
    </source>
</evidence>
<dbReference type="InterPro" id="IPR036628">
    <property type="entry name" value="Clp_N_dom_sf"/>
</dbReference>
<feature type="domain" description="Clp R" evidence="2">
    <location>
        <begin position="17"/>
        <end position="70"/>
    </location>
</feature>
<gene>
    <name evidence="4" type="ORF">F8O01_02910</name>
</gene>
<keyword evidence="4" id="KW-0378">Hydrolase</keyword>
<evidence type="ECO:0000259" key="3">
    <source>
        <dbReference type="Pfam" id="PF08327"/>
    </source>
</evidence>
<organism evidence="4 5">
    <name type="scientific">Pseudoclavibacter chungangensis</name>
    <dbReference type="NCBI Taxonomy" id="587635"/>
    <lineage>
        <taxon>Bacteria</taxon>
        <taxon>Bacillati</taxon>
        <taxon>Actinomycetota</taxon>
        <taxon>Actinomycetes</taxon>
        <taxon>Micrococcales</taxon>
        <taxon>Microbacteriaceae</taxon>
        <taxon>Pseudoclavibacter</taxon>
    </lineage>
</organism>
<reference evidence="4 5" key="1">
    <citation type="submission" date="2019-09" db="EMBL/GenBank/DDBJ databases">
        <title>Phylogeny of genus Pseudoclavibacter and closely related genus.</title>
        <authorList>
            <person name="Li Y."/>
        </authorList>
    </citation>
    <scope>NUCLEOTIDE SEQUENCE [LARGE SCALE GENOMIC DNA]</scope>
    <source>
        <strain evidence="4 5">DSM 23821</strain>
    </source>
</reference>
<dbReference type="InterPro" id="IPR004176">
    <property type="entry name" value="Clp_R_N"/>
</dbReference>
<dbReference type="GO" id="GO:0008233">
    <property type="term" value="F:peptidase activity"/>
    <property type="evidence" value="ECO:0007669"/>
    <property type="project" value="UniProtKB-KW"/>
</dbReference>
<dbReference type="OrthoDB" id="3428089at2"/>
<dbReference type="InterPro" id="IPR023393">
    <property type="entry name" value="START-like_dom_sf"/>
</dbReference>
<evidence type="ECO:0000313" key="4">
    <source>
        <dbReference type="EMBL" id="KAB1660295.1"/>
    </source>
</evidence>
<dbReference type="Pfam" id="PF02861">
    <property type="entry name" value="Clp_N"/>
    <property type="match status" value="1"/>
</dbReference>
<dbReference type="AlphaFoldDB" id="A0A7J5C1J5"/>
<dbReference type="SUPFAM" id="SSF55961">
    <property type="entry name" value="Bet v1-like"/>
    <property type="match status" value="1"/>
</dbReference>
<dbReference type="CDD" id="cd07814">
    <property type="entry name" value="SRPBCC_CalC_Aha1-like"/>
    <property type="match status" value="1"/>
</dbReference>
<dbReference type="Pfam" id="PF08327">
    <property type="entry name" value="AHSA1"/>
    <property type="match status" value="1"/>
</dbReference>
<comment type="similarity">
    <text evidence="1">Belongs to the AHA1 family.</text>
</comment>
<dbReference type="Gene3D" id="1.10.1780.10">
    <property type="entry name" value="Clp, N-terminal domain"/>
    <property type="match status" value="1"/>
</dbReference>
<dbReference type="GO" id="GO:0006508">
    <property type="term" value="P:proteolysis"/>
    <property type="evidence" value="ECO:0007669"/>
    <property type="project" value="UniProtKB-KW"/>
</dbReference>
<dbReference type="EMBL" id="WBJZ01000003">
    <property type="protein sequence ID" value="KAB1660295.1"/>
    <property type="molecule type" value="Genomic_DNA"/>
</dbReference>
<accession>A0A7J5C1J5</accession>
<dbReference type="Gene3D" id="3.30.530.20">
    <property type="match status" value="1"/>
</dbReference>
<protein>
    <submittedName>
        <fullName evidence="4">Clp protease</fullName>
    </submittedName>
</protein>
<evidence type="ECO:0000256" key="1">
    <source>
        <dbReference type="ARBA" id="ARBA00006817"/>
    </source>
</evidence>
<name>A0A7J5C1J5_9MICO</name>
<evidence type="ECO:0000259" key="2">
    <source>
        <dbReference type="Pfam" id="PF02861"/>
    </source>
</evidence>
<sequence>MSKLTTVATTSHTLSVAAMEEASRLGEPTADIEHLLLALTINEQLAGQLLRANGVTIDATRNSIAAQRAEQLATLGVDAELPPPGRITFHDTTRAEWSERAIAIIRRASDGDRRGDAAAVLRELLGEPSGLVDAVLRRLGTSADGIRDRLALAETMPTPTANRPRDTLTGRAEAFAPASPDEVWALLTTPERMPEWDPLTGTVDDAPETVTHGATWTTRARRTRPDGRAARVPDGTETGVTRVDELTEPHRLTLATSWPDAPTTNARRLTVELEPAAGGTHLRLTLSWVRSTTRRRSPKRLLAPIMRPLQRYAVWLSLHQVGTGIGRAFR</sequence>
<keyword evidence="5" id="KW-1185">Reference proteome</keyword>
<dbReference type="InterPro" id="IPR013538">
    <property type="entry name" value="ASHA1/2-like_C"/>
</dbReference>
<proteinExistence type="inferred from homology"/>
<feature type="domain" description="Activator of Hsp90 ATPase homologue 1/2-like C-terminal" evidence="3">
    <location>
        <begin position="178"/>
        <end position="286"/>
    </location>
</feature>
<keyword evidence="4" id="KW-0645">Protease</keyword>
<dbReference type="Proteomes" id="UP000467240">
    <property type="component" value="Unassembled WGS sequence"/>
</dbReference>
<dbReference type="SUPFAM" id="SSF81923">
    <property type="entry name" value="Double Clp-N motif"/>
    <property type="match status" value="1"/>
</dbReference>
<comment type="caution">
    <text evidence="4">The sequence shown here is derived from an EMBL/GenBank/DDBJ whole genome shotgun (WGS) entry which is preliminary data.</text>
</comment>
<dbReference type="RefSeq" id="WP_158039395.1">
    <property type="nucleotide sequence ID" value="NZ_JACCFV010000001.1"/>
</dbReference>